<gene>
    <name evidence="2" type="ORF">GCM10009550_73380</name>
</gene>
<organism evidence="2 3">
    <name type="scientific">Actinocorallia libanotica</name>
    <dbReference type="NCBI Taxonomy" id="46162"/>
    <lineage>
        <taxon>Bacteria</taxon>
        <taxon>Bacillati</taxon>
        <taxon>Actinomycetota</taxon>
        <taxon>Actinomycetes</taxon>
        <taxon>Streptosporangiales</taxon>
        <taxon>Thermomonosporaceae</taxon>
        <taxon>Actinocorallia</taxon>
    </lineage>
</organism>
<dbReference type="SUPFAM" id="SSF47413">
    <property type="entry name" value="lambda repressor-like DNA-binding domains"/>
    <property type="match status" value="1"/>
</dbReference>
<evidence type="ECO:0000313" key="2">
    <source>
        <dbReference type="EMBL" id="GAA0968277.1"/>
    </source>
</evidence>
<reference evidence="2 3" key="1">
    <citation type="journal article" date="2019" name="Int. J. Syst. Evol. Microbiol.">
        <title>The Global Catalogue of Microorganisms (GCM) 10K type strain sequencing project: providing services to taxonomists for standard genome sequencing and annotation.</title>
        <authorList>
            <consortium name="The Broad Institute Genomics Platform"/>
            <consortium name="The Broad Institute Genome Sequencing Center for Infectious Disease"/>
            <person name="Wu L."/>
            <person name="Ma J."/>
        </authorList>
    </citation>
    <scope>NUCLEOTIDE SEQUENCE [LARGE SCALE GENOMIC DNA]</scope>
    <source>
        <strain evidence="2 3">JCM 10696</strain>
    </source>
</reference>
<name>A0ABN1RZ41_9ACTN</name>
<keyword evidence="3" id="KW-1185">Reference proteome</keyword>
<protein>
    <recommendedName>
        <fullName evidence="1">HTH cro/C1-type domain-containing protein</fullName>
    </recommendedName>
</protein>
<dbReference type="Gene3D" id="1.10.260.40">
    <property type="entry name" value="lambda repressor-like DNA-binding domains"/>
    <property type="match status" value="1"/>
</dbReference>
<dbReference type="CDD" id="cd00093">
    <property type="entry name" value="HTH_XRE"/>
    <property type="match status" value="1"/>
</dbReference>
<dbReference type="RefSeq" id="WP_344246985.1">
    <property type="nucleotide sequence ID" value="NZ_BAAAHH010000055.1"/>
</dbReference>
<evidence type="ECO:0000313" key="3">
    <source>
        <dbReference type="Proteomes" id="UP001500665"/>
    </source>
</evidence>
<dbReference type="Proteomes" id="UP001500665">
    <property type="component" value="Unassembled WGS sequence"/>
</dbReference>
<dbReference type="EMBL" id="BAAAHH010000055">
    <property type="protein sequence ID" value="GAA0968277.1"/>
    <property type="molecule type" value="Genomic_DNA"/>
</dbReference>
<evidence type="ECO:0000259" key="1">
    <source>
        <dbReference type="PROSITE" id="PS50943"/>
    </source>
</evidence>
<feature type="domain" description="HTH cro/C1-type" evidence="1">
    <location>
        <begin position="8"/>
        <end position="73"/>
    </location>
</feature>
<sequence length="440" mass="48663">MDLDRHPLTYLRRQRGWSLADLARKLRAQARAAGLRSGIDRNRVWRWEQGIAVPNDDSQRLLADLLNVPASAVEQSKWPGRLPAFEHPAPFSPAGSRVALREVQVTRMERRSFLIFSSGALVQAAADWARLEPRHLDQALAGQPVDTELVEWLEQRAAELRRLPPGPQVNSLVDAHLHTVIDLLDGGRYPEATGRRLHAVTADLSHCAAWIRFDADRHAAAQRHWQASVHAAHQAGNRDLAAVALADLAYQATWLGHPEEATAILGHARSRTSTPAVRSLIHIRTARARAVLQDGPGVETALGTAENELERIRPDTTPPVVSWIGPADLNADAGRCRLDLGQPHRAETAIGAGLEDLDPRRTRTQALFLAYRAESAARRRDAATAAQDARAALDMALESQAQRCIQLVTGLINQLSNRPEQPLEELREYAHDRLKTTRLV</sequence>
<dbReference type="PROSITE" id="PS50943">
    <property type="entry name" value="HTH_CROC1"/>
    <property type="match status" value="1"/>
</dbReference>
<proteinExistence type="predicted"/>
<dbReference type="InterPro" id="IPR010982">
    <property type="entry name" value="Lambda_DNA-bd_dom_sf"/>
</dbReference>
<dbReference type="InterPro" id="IPR001387">
    <property type="entry name" value="Cro/C1-type_HTH"/>
</dbReference>
<comment type="caution">
    <text evidence="2">The sequence shown here is derived from an EMBL/GenBank/DDBJ whole genome shotgun (WGS) entry which is preliminary data.</text>
</comment>
<accession>A0ABN1RZ41</accession>